<feature type="signal peptide" evidence="2">
    <location>
        <begin position="1"/>
        <end position="19"/>
    </location>
</feature>
<organism evidence="3 4">
    <name type="scientific">Plebeiibacterium sediminum</name>
    <dbReference type="NCBI Taxonomy" id="2992112"/>
    <lineage>
        <taxon>Bacteria</taxon>
        <taxon>Pseudomonadati</taxon>
        <taxon>Bacteroidota</taxon>
        <taxon>Bacteroidia</taxon>
        <taxon>Marinilabiliales</taxon>
        <taxon>Marinilabiliaceae</taxon>
        <taxon>Plebeiibacterium</taxon>
    </lineage>
</organism>
<dbReference type="SMART" id="SM00028">
    <property type="entry name" value="TPR"/>
    <property type="match status" value="3"/>
</dbReference>
<evidence type="ECO:0000313" key="3">
    <source>
        <dbReference type="EMBL" id="MCW3787531.1"/>
    </source>
</evidence>
<gene>
    <name evidence="3" type="ORF">OM075_13740</name>
</gene>
<dbReference type="InterPro" id="IPR019734">
    <property type="entry name" value="TPR_rpt"/>
</dbReference>
<dbReference type="Proteomes" id="UP001209229">
    <property type="component" value="Unassembled WGS sequence"/>
</dbReference>
<evidence type="ECO:0000256" key="1">
    <source>
        <dbReference type="PROSITE-ProRule" id="PRU00339"/>
    </source>
</evidence>
<evidence type="ECO:0000256" key="2">
    <source>
        <dbReference type="SAM" id="SignalP"/>
    </source>
</evidence>
<dbReference type="InterPro" id="IPR011990">
    <property type="entry name" value="TPR-like_helical_dom_sf"/>
</dbReference>
<feature type="chain" id="PRO_5042130207" description="Tetratricopeptide repeat protein" evidence="2">
    <location>
        <begin position="20"/>
        <end position="643"/>
    </location>
</feature>
<proteinExistence type="predicted"/>
<sequence length="643" mass="73262">MIRFFVPIFLVLLTTNIVAQTKNSNNEKIYNAAVALSEAGDCEKAIEQFKRVAQSEPDNVNVLFNIGYCYLNINNGADSASVYFNKTIDQLSKEQYNTEIGYDAFMSLAKAYQLQYRFQDGIDTYNRILEFISDDYVDLKADINRQIEICNNGIILMNNPVKLEVHNLGKNINSKYDDHSPLVSADESVMIFTSKRISSYSTVMDDGQFSEKVFTSTKKDEWSKSEVIKSIVKKNSHEAGVCLSADGTELYMLVSNIDGQNLYVSNFDGETWSEPYKLPSGINSRYNETHASINSDKSVLFFTSDRKGGYGGLDIYMVRKLPNGEWGTPKNLGDKINTPYDEETPMIYLDGKTLYFSSEGHNTMGNFDIFYSKMAADSTWSQPVNMGYPINTPDDDFFFVPTAAENKAYMASSRFEDNYGGSDLYLIEYEEPFENRLAVIKGQLKNDKETAWDNVRILVKEHNDDKLLGEYRPHPETGKYIMILECGKSYDINFEGKGVTPQNITYDVNNELAYHKTSESVEMKDVWLAVETDKPETTETNASIASGIPNATSDQMEVNSEEYPYTVQFITLKRVLKDLEQFSLDLSQIKIYECTDGNVRYVFGQFKNFKDAKKAKQEVIKATGYDDPFVRFFWQLNKLKSEK</sequence>
<dbReference type="Gene3D" id="1.25.40.10">
    <property type="entry name" value="Tetratricopeptide repeat domain"/>
    <property type="match status" value="1"/>
</dbReference>
<name>A0AAE3SFR2_9BACT</name>
<dbReference type="Pfam" id="PF07676">
    <property type="entry name" value="PD40"/>
    <property type="match status" value="3"/>
</dbReference>
<keyword evidence="4" id="KW-1185">Reference proteome</keyword>
<protein>
    <recommendedName>
        <fullName evidence="5">Tetratricopeptide repeat protein</fullName>
    </recommendedName>
</protein>
<dbReference type="SUPFAM" id="SSF48452">
    <property type="entry name" value="TPR-like"/>
    <property type="match status" value="1"/>
</dbReference>
<dbReference type="SUPFAM" id="SSF82171">
    <property type="entry name" value="DPP6 N-terminal domain-like"/>
    <property type="match status" value="1"/>
</dbReference>
<evidence type="ECO:0000313" key="4">
    <source>
        <dbReference type="Proteomes" id="UP001209229"/>
    </source>
</evidence>
<keyword evidence="2" id="KW-0732">Signal</keyword>
<keyword evidence="1" id="KW-0802">TPR repeat</keyword>
<accession>A0AAE3SFR2</accession>
<dbReference type="Gene3D" id="2.120.10.30">
    <property type="entry name" value="TolB, C-terminal domain"/>
    <property type="match status" value="1"/>
</dbReference>
<dbReference type="PROSITE" id="PS50005">
    <property type="entry name" value="TPR"/>
    <property type="match status" value="1"/>
</dbReference>
<dbReference type="InterPro" id="IPR011659">
    <property type="entry name" value="WD40"/>
</dbReference>
<dbReference type="RefSeq" id="WP_301191096.1">
    <property type="nucleotide sequence ID" value="NZ_JAPDPJ010000031.1"/>
</dbReference>
<evidence type="ECO:0008006" key="5">
    <source>
        <dbReference type="Google" id="ProtNLM"/>
    </source>
</evidence>
<dbReference type="EMBL" id="JAPDPJ010000031">
    <property type="protein sequence ID" value="MCW3787531.1"/>
    <property type="molecule type" value="Genomic_DNA"/>
</dbReference>
<reference evidence="3" key="1">
    <citation type="submission" date="2022-10" db="EMBL/GenBank/DDBJ databases">
        <authorList>
            <person name="Yu W.X."/>
        </authorList>
    </citation>
    <scope>NUCLEOTIDE SEQUENCE</scope>
    <source>
        <strain evidence="3">AAT</strain>
    </source>
</reference>
<dbReference type="Pfam" id="PF13174">
    <property type="entry name" value="TPR_6"/>
    <property type="match status" value="1"/>
</dbReference>
<dbReference type="InterPro" id="IPR011042">
    <property type="entry name" value="6-blade_b-propeller_TolB-like"/>
</dbReference>
<dbReference type="CDD" id="cd15482">
    <property type="entry name" value="Sialidase_non-viral"/>
    <property type="match status" value="1"/>
</dbReference>
<feature type="repeat" description="TPR" evidence="1">
    <location>
        <begin position="26"/>
        <end position="59"/>
    </location>
</feature>
<dbReference type="AlphaFoldDB" id="A0AAE3SFR2"/>
<comment type="caution">
    <text evidence="3">The sequence shown here is derived from an EMBL/GenBank/DDBJ whole genome shotgun (WGS) entry which is preliminary data.</text>
</comment>